<reference evidence="3" key="1">
    <citation type="submission" date="2025-08" db="UniProtKB">
        <authorList>
            <consortium name="Ensembl"/>
        </authorList>
    </citation>
    <scope>IDENTIFICATION</scope>
</reference>
<dbReference type="InterPro" id="IPR008438">
    <property type="entry name" value="MYOZ"/>
</dbReference>
<evidence type="ECO:0000313" key="4">
    <source>
        <dbReference type="Proteomes" id="UP000472260"/>
    </source>
</evidence>
<evidence type="ECO:0000256" key="1">
    <source>
        <dbReference type="ARBA" id="ARBA00009126"/>
    </source>
</evidence>
<evidence type="ECO:0000256" key="2">
    <source>
        <dbReference type="ARBA" id="ARBA00022553"/>
    </source>
</evidence>
<dbReference type="PANTHER" id="PTHR15941">
    <property type="entry name" value="MYOZENIN"/>
    <property type="match status" value="1"/>
</dbReference>
<dbReference type="GO" id="GO:0031433">
    <property type="term" value="F:telethonin binding"/>
    <property type="evidence" value="ECO:0007669"/>
    <property type="project" value="TreeGrafter"/>
</dbReference>
<keyword evidence="4" id="KW-1185">Reference proteome</keyword>
<sequence length="63" mass="7414">MNLGKKISVPQYLMMEELNLLSNRGSIMFHERLKRVERFTLENIAQRHLSVRHLTVFTGLKST</sequence>
<reference evidence="3" key="2">
    <citation type="submission" date="2025-09" db="UniProtKB">
        <authorList>
            <consortium name="Ensembl"/>
        </authorList>
    </citation>
    <scope>IDENTIFICATION</scope>
</reference>
<dbReference type="GO" id="GO:0015629">
    <property type="term" value="C:actin cytoskeleton"/>
    <property type="evidence" value="ECO:0007669"/>
    <property type="project" value="TreeGrafter"/>
</dbReference>
<accession>A0A671K976</accession>
<dbReference type="Pfam" id="PF05556">
    <property type="entry name" value="Calsarcin"/>
    <property type="match status" value="1"/>
</dbReference>
<protein>
    <submittedName>
        <fullName evidence="3">Uncharacterized protein</fullName>
    </submittedName>
</protein>
<proteinExistence type="inferred from homology"/>
<name>A0A671K976_9TELE</name>
<dbReference type="GO" id="GO:0030018">
    <property type="term" value="C:Z disc"/>
    <property type="evidence" value="ECO:0007669"/>
    <property type="project" value="InterPro"/>
</dbReference>
<dbReference type="AlphaFoldDB" id="A0A671K976"/>
<dbReference type="GO" id="GO:0051373">
    <property type="term" value="F:FATZ binding"/>
    <property type="evidence" value="ECO:0007669"/>
    <property type="project" value="TreeGrafter"/>
</dbReference>
<dbReference type="PANTHER" id="PTHR15941:SF16">
    <property type="entry name" value="MYOZENIN 3A-RELATED"/>
    <property type="match status" value="1"/>
</dbReference>
<dbReference type="GO" id="GO:0003779">
    <property type="term" value="F:actin binding"/>
    <property type="evidence" value="ECO:0007669"/>
    <property type="project" value="TreeGrafter"/>
</dbReference>
<keyword evidence="2" id="KW-0597">Phosphoprotein</keyword>
<dbReference type="Proteomes" id="UP000472260">
    <property type="component" value="Unassembled WGS sequence"/>
</dbReference>
<organism evidence="3 4">
    <name type="scientific">Sinocyclocheilus anshuiensis</name>
    <dbReference type="NCBI Taxonomy" id="1608454"/>
    <lineage>
        <taxon>Eukaryota</taxon>
        <taxon>Metazoa</taxon>
        <taxon>Chordata</taxon>
        <taxon>Craniata</taxon>
        <taxon>Vertebrata</taxon>
        <taxon>Euteleostomi</taxon>
        <taxon>Actinopterygii</taxon>
        <taxon>Neopterygii</taxon>
        <taxon>Teleostei</taxon>
        <taxon>Ostariophysi</taxon>
        <taxon>Cypriniformes</taxon>
        <taxon>Cyprinidae</taxon>
        <taxon>Cyprininae</taxon>
        <taxon>Sinocyclocheilus</taxon>
    </lineage>
</organism>
<dbReference type="Ensembl" id="ENSSANT00000003212.1">
    <property type="protein sequence ID" value="ENSSANP00000002974.1"/>
    <property type="gene ID" value="ENSSANG00000001664.1"/>
</dbReference>
<evidence type="ECO:0000313" key="3">
    <source>
        <dbReference type="Ensembl" id="ENSSANP00000002974.1"/>
    </source>
</evidence>
<comment type="similarity">
    <text evidence="1">Belongs to the myozenin family.</text>
</comment>